<sequence>MKNKLLKYGIFIIILFFAFQSVVNIASADDHYKGDRYYYPKYEKSDKNNYFEKFDKHDHDDDDDDYKWKGEYEREGNYKNFQQNTVQPSYWNVWTRDTNITISNNLPVEEAKKVPFKLNGKTETLLVLPSNGQLLVSGEKMAKLFGIKSKYYEQSRILELSNGKEELIVRAGTNTAYENMIKTPMPAKAFSYGKTVYLPLSVIANAFGYSVEWDETNETFVLQQF</sequence>
<dbReference type="Proteomes" id="UP001595978">
    <property type="component" value="Unassembled WGS sequence"/>
</dbReference>
<dbReference type="EMBL" id="JBHSNQ010000179">
    <property type="protein sequence ID" value="MFC5542757.1"/>
    <property type="molecule type" value="Genomic_DNA"/>
</dbReference>
<feature type="chain" id="PRO_5047421795" evidence="1">
    <location>
        <begin position="29"/>
        <end position="225"/>
    </location>
</feature>
<organism evidence="3 4">
    <name type="scientific">Ureibacillus suwonensis</name>
    <dbReference type="NCBI Taxonomy" id="313007"/>
    <lineage>
        <taxon>Bacteria</taxon>
        <taxon>Bacillati</taxon>
        <taxon>Bacillota</taxon>
        <taxon>Bacilli</taxon>
        <taxon>Bacillales</taxon>
        <taxon>Caryophanaceae</taxon>
        <taxon>Ureibacillus</taxon>
    </lineage>
</organism>
<reference evidence="4" key="1">
    <citation type="journal article" date="2019" name="Int. J. Syst. Evol. Microbiol.">
        <title>The Global Catalogue of Microorganisms (GCM) 10K type strain sequencing project: providing services to taxonomists for standard genome sequencing and annotation.</title>
        <authorList>
            <consortium name="The Broad Institute Genomics Platform"/>
            <consortium name="The Broad Institute Genome Sequencing Center for Infectious Disease"/>
            <person name="Wu L."/>
            <person name="Ma J."/>
        </authorList>
    </citation>
    <scope>NUCLEOTIDE SEQUENCE [LARGE SCALE GENOMIC DNA]</scope>
    <source>
        <strain evidence="4">CCUG 56331</strain>
    </source>
</reference>
<dbReference type="Pfam" id="PF07833">
    <property type="entry name" value="Cu_amine_oxidN1"/>
    <property type="match status" value="1"/>
</dbReference>
<proteinExistence type="predicted"/>
<accession>A0ABW0RD86</accession>
<evidence type="ECO:0000259" key="2">
    <source>
        <dbReference type="Pfam" id="PF07833"/>
    </source>
</evidence>
<feature type="domain" description="Copper amine oxidase-like N-terminal" evidence="2">
    <location>
        <begin position="130"/>
        <end position="220"/>
    </location>
</feature>
<comment type="caution">
    <text evidence="3">The sequence shown here is derived from an EMBL/GenBank/DDBJ whole genome shotgun (WGS) entry which is preliminary data.</text>
</comment>
<dbReference type="Gene3D" id="3.30.457.10">
    <property type="entry name" value="Copper amine oxidase-like, N-terminal domain"/>
    <property type="match status" value="1"/>
</dbReference>
<dbReference type="InterPro" id="IPR012854">
    <property type="entry name" value="Cu_amine_oxidase-like_N"/>
</dbReference>
<protein>
    <submittedName>
        <fullName evidence="3">Copper amine oxidase N-terminal domain-containing protein</fullName>
    </submittedName>
</protein>
<evidence type="ECO:0000313" key="3">
    <source>
        <dbReference type="EMBL" id="MFC5542757.1"/>
    </source>
</evidence>
<dbReference type="SUPFAM" id="SSF55383">
    <property type="entry name" value="Copper amine oxidase, domain N"/>
    <property type="match status" value="1"/>
</dbReference>
<evidence type="ECO:0000313" key="4">
    <source>
        <dbReference type="Proteomes" id="UP001595978"/>
    </source>
</evidence>
<feature type="signal peptide" evidence="1">
    <location>
        <begin position="1"/>
        <end position="28"/>
    </location>
</feature>
<gene>
    <name evidence="3" type="ORF">ACFPOH_13685</name>
</gene>
<dbReference type="InterPro" id="IPR036582">
    <property type="entry name" value="Mao_N_sf"/>
</dbReference>
<dbReference type="RefSeq" id="WP_390310191.1">
    <property type="nucleotide sequence ID" value="NZ_JBHSNQ010000179.1"/>
</dbReference>
<keyword evidence="4" id="KW-1185">Reference proteome</keyword>
<name>A0ABW0RD86_9BACL</name>
<evidence type="ECO:0000256" key="1">
    <source>
        <dbReference type="SAM" id="SignalP"/>
    </source>
</evidence>
<keyword evidence="1" id="KW-0732">Signal</keyword>